<accession>A0ACC0DHS9</accession>
<comment type="caution">
    <text evidence="1">The sequence shown here is derived from an EMBL/GenBank/DDBJ whole genome shotgun (WGS) entry which is preliminary data.</text>
</comment>
<gene>
    <name evidence="1" type="ORF">F4821DRAFT_159456</name>
</gene>
<dbReference type="EMBL" id="MU394284">
    <property type="protein sequence ID" value="KAI6092234.1"/>
    <property type="molecule type" value="Genomic_DNA"/>
</dbReference>
<dbReference type="Proteomes" id="UP001497680">
    <property type="component" value="Unassembled WGS sequence"/>
</dbReference>
<organism evidence="1 2">
    <name type="scientific">Hypoxylon rubiginosum</name>
    <dbReference type="NCBI Taxonomy" id="110542"/>
    <lineage>
        <taxon>Eukaryota</taxon>
        <taxon>Fungi</taxon>
        <taxon>Dikarya</taxon>
        <taxon>Ascomycota</taxon>
        <taxon>Pezizomycotina</taxon>
        <taxon>Sordariomycetes</taxon>
        <taxon>Xylariomycetidae</taxon>
        <taxon>Xylariales</taxon>
        <taxon>Hypoxylaceae</taxon>
        <taxon>Hypoxylon</taxon>
    </lineage>
</organism>
<sequence length="426" mass="48165">MPSLTSMAESILARAKKLDNYLEATNIAYPSFDDDTLDRLPDELQDERWALANDVNELKQLSRGAAHTTLDCAFSWTDAVGLRVVYRYKLANTVPLDGTASYAEIAAASGLKEDLCRRFIRLAMGSHVFTEDLETRCVRHTASSRLLATDQSFYDAVGIEIDEFGPASSKLIDVWEKHGQDANEPNHSAVSMFNETEKTFFDFLASQPERARRFGGAMRHFTKGDSWDLRHLLASFDWKSIDRPGAQVVDIGGGNGQISQYLARHTKHVRYIVHDLSHVVSQARSQLPSDLKDRIEFVEHDFFTPQTGETAPAAFIMRYILHNWADKYATRILQNLVPAMRKGTKLLIYEYVLEDRPVTDLTGRFGFQMDAIMATICNAKERTAAEYEHILKSTDPRYVVEAVCRPEGSTMSIVEVGWEENEQLSH</sequence>
<reference evidence="1 2" key="1">
    <citation type="journal article" date="2022" name="New Phytol.">
        <title>Ecological generalism drives hyperdiversity of secondary metabolite gene clusters in xylarialean endophytes.</title>
        <authorList>
            <person name="Franco M.E.E."/>
            <person name="Wisecaver J.H."/>
            <person name="Arnold A.E."/>
            <person name="Ju Y.M."/>
            <person name="Slot J.C."/>
            <person name="Ahrendt S."/>
            <person name="Moore L.P."/>
            <person name="Eastman K.E."/>
            <person name="Scott K."/>
            <person name="Konkel Z."/>
            <person name="Mondo S.J."/>
            <person name="Kuo A."/>
            <person name="Hayes R.D."/>
            <person name="Haridas S."/>
            <person name="Andreopoulos B."/>
            <person name="Riley R."/>
            <person name="LaButti K."/>
            <person name="Pangilinan J."/>
            <person name="Lipzen A."/>
            <person name="Amirebrahimi M."/>
            <person name="Yan J."/>
            <person name="Adam C."/>
            <person name="Keymanesh K."/>
            <person name="Ng V."/>
            <person name="Louie K."/>
            <person name="Northen T."/>
            <person name="Drula E."/>
            <person name="Henrissat B."/>
            <person name="Hsieh H.M."/>
            <person name="Youens-Clark K."/>
            <person name="Lutzoni F."/>
            <person name="Miadlikowska J."/>
            <person name="Eastwood D.C."/>
            <person name="Hamelin R.C."/>
            <person name="Grigoriev I.V."/>
            <person name="U'Ren J.M."/>
        </authorList>
    </citation>
    <scope>NUCLEOTIDE SEQUENCE [LARGE SCALE GENOMIC DNA]</scope>
    <source>
        <strain evidence="1 2">ER1909</strain>
    </source>
</reference>
<keyword evidence="2" id="KW-1185">Reference proteome</keyword>
<evidence type="ECO:0000313" key="2">
    <source>
        <dbReference type="Proteomes" id="UP001497680"/>
    </source>
</evidence>
<name>A0ACC0DHS9_9PEZI</name>
<proteinExistence type="predicted"/>
<protein>
    <submittedName>
        <fullName evidence="1">O-methyltransferase-domain-containing protein</fullName>
    </submittedName>
</protein>
<evidence type="ECO:0000313" key="1">
    <source>
        <dbReference type="EMBL" id="KAI6092234.1"/>
    </source>
</evidence>